<comment type="caution">
    <text evidence="1">The sequence shown here is derived from an EMBL/GenBank/DDBJ whole genome shotgun (WGS) entry which is preliminary data.</text>
</comment>
<gene>
    <name evidence="1" type="ORF">K3G42_028246</name>
</gene>
<protein>
    <submittedName>
        <fullName evidence="1">Uncharacterized protein</fullName>
    </submittedName>
</protein>
<accession>A0ACB8G445</accession>
<dbReference type="Proteomes" id="UP000827872">
    <property type="component" value="Linkage Group LG02"/>
</dbReference>
<name>A0ACB8G445_9SAUR</name>
<keyword evidence="2" id="KW-1185">Reference proteome</keyword>
<sequence length="100" mass="11310">MPGEVSAGLLPPHLPILWPVLSFQSWNSRGPHWAAKKVSVPARGTTPTTNTHHEEQLYLQVQIKHSILLKMEGKSALFTCSDFQICGLLLYWYIIQKAKE</sequence>
<organism evidence="1 2">
    <name type="scientific">Sphaerodactylus townsendi</name>
    <dbReference type="NCBI Taxonomy" id="933632"/>
    <lineage>
        <taxon>Eukaryota</taxon>
        <taxon>Metazoa</taxon>
        <taxon>Chordata</taxon>
        <taxon>Craniata</taxon>
        <taxon>Vertebrata</taxon>
        <taxon>Euteleostomi</taxon>
        <taxon>Lepidosauria</taxon>
        <taxon>Squamata</taxon>
        <taxon>Bifurcata</taxon>
        <taxon>Gekkota</taxon>
        <taxon>Sphaerodactylidae</taxon>
        <taxon>Sphaerodactylus</taxon>
    </lineage>
</organism>
<reference evidence="1" key="1">
    <citation type="submission" date="2021-08" db="EMBL/GenBank/DDBJ databases">
        <title>The first chromosome-level gecko genome reveals the dynamic sex chromosomes of Neotropical dwarf geckos (Sphaerodactylidae: Sphaerodactylus).</title>
        <authorList>
            <person name="Pinto B.J."/>
            <person name="Keating S.E."/>
            <person name="Gamble T."/>
        </authorList>
    </citation>
    <scope>NUCLEOTIDE SEQUENCE</scope>
    <source>
        <strain evidence="1">TG3544</strain>
    </source>
</reference>
<evidence type="ECO:0000313" key="2">
    <source>
        <dbReference type="Proteomes" id="UP000827872"/>
    </source>
</evidence>
<dbReference type="EMBL" id="CM037615">
    <property type="protein sequence ID" value="KAH8014304.1"/>
    <property type="molecule type" value="Genomic_DNA"/>
</dbReference>
<proteinExistence type="predicted"/>
<evidence type="ECO:0000313" key="1">
    <source>
        <dbReference type="EMBL" id="KAH8014304.1"/>
    </source>
</evidence>